<evidence type="ECO:0000313" key="8">
    <source>
        <dbReference type="EMBL" id="OLF14835.1"/>
    </source>
</evidence>
<dbReference type="NCBIfam" id="TIGR02983">
    <property type="entry name" value="SigE-fam_strep"/>
    <property type="match status" value="1"/>
</dbReference>
<evidence type="ECO:0000256" key="2">
    <source>
        <dbReference type="ARBA" id="ARBA00023015"/>
    </source>
</evidence>
<comment type="similarity">
    <text evidence="1">Belongs to the sigma-70 factor family. ECF subfamily.</text>
</comment>
<keyword evidence="2" id="KW-0805">Transcription regulation</keyword>
<feature type="domain" description="RNA polymerase sigma-70 region 2" evidence="6">
    <location>
        <begin position="12"/>
        <end position="72"/>
    </location>
</feature>
<dbReference type="Proteomes" id="UP000185596">
    <property type="component" value="Unassembled WGS sequence"/>
</dbReference>
<evidence type="ECO:0000256" key="3">
    <source>
        <dbReference type="ARBA" id="ARBA00023082"/>
    </source>
</evidence>
<protein>
    <recommendedName>
        <fullName evidence="10">RNA polymerase subunit sigma-24</fullName>
    </recommendedName>
</protein>
<dbReference type="SUPFAM" id="SSF88659">
    <property type="entry name" value="Sigma3 and sigma4 domains of RNA polymerase sigma factors"/>
    <property type="match status" value="1"/>
</dbReference>
<evidence type="ECO:0000256" key="4">
    <source>
        <dbReference type="ARBA" id="ARBA00023125"/>
    </source>
</evidence>
<dbReference type="GO" id="GO:0006352">
    <property type="term" value="P:DNA-templated transcription initiation"/>
    <property type="evidence" value="ECO:0007669"/>
    <property type="project" value="InterPro"/>
</dbReference>
<organism evidence="8 9">
    <name type="scientific">Actinophytocola xanthii</name>
    <dbReference type="NCBI Taxonomy" id="1912961"/>
    <lineage>
        <taxon>Bacteria</taxon>
        <taxon>Bacillati</taxon>
        <taxon>Actinomycetota</taxon>
        <taxon>Actinomycetes</taxon>
        <taxon>Pseudonocardiales</taxon>
        <taxon>Pseudonocardiaceae</taxon>
    </lineage>
</organism>
<dbReference type="OrthoDB" id="3692620at2"/>
<comment type="caution">
    <text evidence="8">The sequence shown here is derived from an EMBL/GenBank/DDBJ whole genome shotgun (WGS) entry which is preliminary data.</text>
</comment>
<dbReference type="STRING" id="1912961.BU204_25085"/>
<reference evidence="8 9" key="1">
    <citation type="submission" date="2016-12" db="EMBL/GenBank/DDBJ databases">
        <title>The draft genome sequence of Actinophytocola sp. 11-183.</title>
        <authorList>
            <person name="Wang W."/>
            <person name="Yuan L."/>
        </authorList>
    </citation>
    <scope>NUCLEOTIDE SEQUENCE [LARGE SCALE GENOMIC DNA]</scope>
    <source>
        <strain evidence="8 9">11-183</strain>
    </source>
</reference>
<keyword evidence="4" id="KW-0238">DNA-binding</keyword>
<dbReference type="RefSeq" id="WP_075128201.1">
    <property type="nucleotide sequence ID" value="NZ_MSIE01000048.1"/>
</dbReference>
<dbReference type="EMBL" id="MSIE01000048">
    <property type="protein sequence ID" value="OLF14835.1"/>
    <property type="molecule type" value="Genomic_DNA"/>
</dbReference>
<dbReference type="InterPro" id="IPR014325">
    <property type="entry name" value="RNA_pol_sigma-E_actinobac"/>
</dbReference>
<keyword evidence="5" id="KW-0804">Transcription</keyword>
<dbReference type="InterPro" id="IPR036388">
    <property type="entry name" value="WH-like_DNA-bd_sf"/>
</dbReference>
<dbReference type="PANTHER" id="PTHR43133">
    <property type="entry name" value="RNA POLYMERASE ECF-TYPE SIGMA FACTO"/>
    <property type="match status" value="1"/>
</dbReference>
<sequence>MSFEEFASTRLAALLRFAAVLTGDRGLAEDVVQEVLIRTHQQWRKIGALDAPEAYVRRMITNEYLSWRRRWSRIVPHAEPPAGPATVSDPAIAHAERDGLRAELDRLPRQQRAVLVLRYYVGLPDAETAELLGCTVGTVRGYASRALTALRVETALTTANPAAAKERT</sequence>
<name>A0A1Q8CKE3_9PSEU</name>
<proteinExistence type="inferred from homology"/>
<dbReference type="InterPro" id="IPR013325">
    <property type="entry name" value="RNA_pol_sigma_r2"/>
</dbReference>
<dbReference type="AlphaFoldDB" id="A0A1Q8CKE3"/>
<evidence type="ECO:0000259" key="7">
    <source>
        <dbReference type="Pfam" id="PF08281"/>
    </source>
</evidence>
<evidence type="ECO:0000313" key="9">
    <source>
        <dbReference type="Proteomes" id="UP000185596"/>
    </source>
</evidence>
<keyword evidence="9" id="KW-1185">Reference proteome</keyword>
<dbReference type="GO" id="GO:0016987">
    <property type="term" value="F:sigma factor activity"/>
    <property type="evidence" value="ECO:0007669"/>
    <property type="project" value="UniProtKB-KW"/>
</dbReference>
<dbReference type="InterPro" id="IPR007627">
    <property type="entry name" value="RNA_pol_sigma70_r2"/>
</dbReference>
<evidence type="ECO:0000259" key="6">
    <source>
        <dbReference type="Pfam" id="PF04542"/>
    </source>
</evidence>
<dbReference type="CDD" id="cd06171">
    <property type="entry name" value="Sigma70_r4"/>
    <property type="match status" value="1"/>
</dbReference>
<dbReference type="Pfam" id="PF04542">
    <property type="entry name" value="Sigma70_r2"/>
    <property type="match status" value="1"/>
</dbReference>
<evidence type="ECO:0000256" key="5">
    <source>
        <dbReference type="ARBA" id="ARBA00023163"/>
    </source>
</evidence>
<dbReference type="PANTHER" id="PTHR43133:SF50">
    <property type="entry name" value="ECF RNA POLYMERASE SIGMA FACTOR SIGM"/>
    <property type="match status" value="1"/>
</dbReference>
<dbReference type="InterPro" id="IPR014284">
    <property type="entry name" value="RNA_pol_sigma-70_dom"/>
</dbReference>
<feature type="domain" description="RNA polymerase sigma factor 70 region 4 type 2" evidence="7">
    <location>
        <begin position="100"/>
        <end position="150"/>
    </location>
</feature>
<dbReference type="GO" id="GO:0003677">
    <property type="term" value="F:DNA binding"/>
    <property type="evidence" value="ECO:0007669"/>
    <property type="project" value="UniProtKB-KW"/>
</dbReference>
<evidence type="ECO:0000256" key="1">
    <source>
        <dbReference type="ARBA" id="ARBA00010641"/>
    </source>
</evidence>
<dbReference type="InterPro" id="IPR013249">
    <property type="entry name" value="RNA_pol_sigma70_r4_t2"/>
</dbReference>
<dbReference type="NCBIfam" id="TIGR02937">
    <property type="entry name" value="sigma70-ECF"/>
    <property type="match status" value="1"/>
</dbReference>
<dbReference type="Gene3D" id="1.10.10.10">
    <property type="entry name" value="Winged helix-like DNA-binding domain superfamily/Winged helix DNA-binding domain"/>
    <property type="match status" value="1"/>
</dbReference>
<dbReference type="InterPro" id="IPR013324">
    <property type="entry name" value="RNA_pol_sigma_r3/r4-like"/>
</dbReference>
<dbReference type="SUPFAM" id="SSF88946">
    <property type="entry name" value="Sigma2 domain of RNA polymerase sigma factors"/>
    <property type="match status" value="1"/>
</dbReference>
<dbReference type="InterPro" id="IPR039425">
    <property type="entry name" value="RNA_pol_sigma-70-like"/>
</dbReference>
<gene>
    <name evidence="8" type="ORF">BU204_25085</name>
</gene>
<dbReference type="Gene3D" id="1.10.1740.10">
    <property type="match status" value="1"/>
</dbReference>
<accession>A0A1Q8CKE3</accession>
<evidence type="ECO:0008006" key="10">
    <source>
        <dbReference type="Google" id="ProtNLM"/>
    </source>
</evidence>
<dbReference type="Pfam" id="PF08281">
    <property type="entry name" value="Sigma70_r4_2"/>
    <property type="match status" value="1"/>
</dbReference>
<keyword evidence="3" id="KW-0731">Sigma factor</keyword>